<dbReference type="InterPro" id="IPR012546">
    <property type="entry name" value="DUF1699"/>
</dbReference>
<dbReference type="AlphaFoldDB" id="A0A0E3LHK6"/>
<evidence type="ECO:0000313" key="2">
    <source>
        <dbReference type="Proteomes" id="UP000033096"/>
    </source>
</evidence>
<keyword evidence="2" id="KW-1185">Reference proteome</keyword>
<dbReference type="EMBL" id="CP009520">
    <property type="protein sequence ID" value="AKB44436.1"/>
    <property type="molecule type" value="Genomic_DNA"/>
</dbReference>
<dbReference type="Proteomes" id="UP000033096">
    <property type="component" value="Chromosome"/>
</dbReference>
<accession>A0A0E3LHK6</accession>
<keyword evidence="1" id="KW-0689">Ribosomal protein</keyword>
<sequence>MEMQKVQLIEGDVWGHRKDINEYYTVPSSVISKMRGMKAEGIPSEKIAEKLAHESKLSPEMISYILNKKDLE</sequence>
<dbReference type="PATRIC" id="fig|1434123.4.peg.2643"/>
<name>A0A0E3LHK6_9EURY</name>
<dbReference type="HOGENOM" id="CLU_152347_1_0_2"/>
<gene>
    <name evidence="1" type="ORF">MSVAZ_2167</name>
</gene>
<dbReference type="Pfam" id="PF08004">
    <property type="entry name" value="DUF1699"/>
    <property type="match status" value="1"/>
</dbReference>
<organism evidence="1 2">
    <name type="scientific">Methanosarcina vacuolata Z-761</name>
    <dbReference type="NCBI Taxonomy" id="1434123"/>
    <lineage>
        <taxon>Archaea</taxon>
        <taxon>Methanobacteriati</taxon>
        <taxon>Methanobacteriota</taxon>
        <taxon>Stenosarchaea group</taxon>
        <taxon>Methanomicrobia</taxon>
        <taxon>Methanosarcinales</taxon>
        <taxon>Methanosarcinaceae</taxon>
        <taxon>Methanosarcina</taxon>
    </lineage>
</organism>
<keyword evidence="1" id="KW-0687">Ribonucleoprotein</keyword>
<reference evidence="1 2" key="1">
    <citation type="submission" date="2014-07" db="EMBL/GenBank/DDBJ databases">
        <title>Methanogenic archaea and the global carbon cycle.</title>
        <authorList>
            <person name="Henriksen J.R."/>
            <person name="Luke J."/>
            <person name="Reinhart S."/>
            <person name="Benedict M.N."/>
            <person name="Youngblut N.D."/>
            <person name="Metcalf M.E."/>
            <person name="Whitaker R.J."/>
            <person name="Metcalf W.W."/>
        </authorList>
    </citation>
    <scope>NUCLEOTIDE SEQUENCE [LARGE SCALE GENOMIC DNA]</scope>
    <source>
        <strain evidence="1 2">Z-761</strain>
    </source>
</reference>
<dbReference type="KEGG" id="mvc:MSVAZ_2167"/>
<protein>
    <submittedName>
        <fullName evidence="1">Ribosomal protein S6</fullName>
    </submittedName>
</protein>
<proteinExistence type="predicted"/>
<evidence type="ECO:0000313" key="1">
    <source>
        <dbReference type="EMBL" id="AKB44436.1"/>
    </source>
</evidence>
<dbReference type="GO" id="GO:0005840">
    <property type="term" value="C:ribosome"/>
    <property type="evidence" value="ECO:0007669"/>
    <property type="project" value="UniProtKB-KW"/>
</dbReference>